<dbReference type="PANTHER" id="PTHR43830:SF3">
    <property type="entry name" value="PROTEIN PSP1"/>
    <property type="match status" value="1"/>
</dbReference>
<feature type="domain" description="PSP1 C-terminal" evidence="2">
    <location>
        <begin position="692"/>
        <end position="777"/>
    </location>
</feature>
<feature type="region of interest" description="Disordered" evidence="1">
    <location>
        <begin position="85"/>
        <end position="225"/>
    </location>
</feature>
<keyword evidence="4" id="KW-1185">Reference proteome</keyword>
<protein>
    <recommendedName>
        <fullName evidence="2">PSP1 C-terminal domain-containing protein</fullName>
    </recommendedName>
</protein>
<feature type="compositionally biased region" description="Polar residues" evidence="1">
    <location>
        <begin position="174"/>
        <end position="184"/>
    </location>
</feature>
<accession>A0ABD3RC03</accession>
<feature type="region of interest" description="Disordered" evidence="1">
    <location>
        <begin position="237"/>
        <end position="274"/>
    </location>
</feature>
<feature type="compositionally biased region" description="Polar residues" evidence="1">
    <location>
        <begin position="85"/>
        <end position="104"/>
    </location>
</feature>
<reference evidence="3 4" key="1">
    <citation type="submission" date="2024-10" db="EMBL/GenBank/DDBJ databases">
        <title>Updated reference genomes for cyclostephanoid diatoms.</title>
        <authorList>
            <person name="Roberts W.R."/>
            <person name="Alverson A.J."/>
        </authorList>
    </citation>
    <scope>NUCLEOTIDE SEQUENCE [LARGE SCALE GENOMIC DNA]</scope>
    <source>
        <strain evidence="3 4">AJA228-03</strain>
    </source>
</reference>
<dbReference type="InterPro" id="IPR047767">
    <property type="entry name" value="PSP1-like"/>
</dbReference>
<evidence type="ECO:0000256" key="1">
    <source>
        <dbReference type="SAM" id="MobiDB-lite"/>
    </source>
</evidence>
<name>A0ABD3RC03_9STRA</name>
<dbReference type="AlphaFoldDB" id="A0ABD3RC03"/>
<dbReference type="EMBL" id="JALLPB020000421">
    <property type="protein sequence ID" value="KAL3809281.1"/>
    <property type="molecule type" value="Genomic_DNA"/>
</dbReference>
<dbReference type="Pfam" id="PF04468">
    <property type="entry name" value="PSP1"/>
    <property type="match status" value="1"/>
</dbReference>
<proteinExistence type="predicted"/>
<feature type="compositionally biased region" description="Polar residues" evidence="1">
    <location>
        <begin position="135"/>
        <end position="146"/>
    </location>
</feature>
<evidence type="ECO:0000259" key="2">
    <source>
        <dbReference type="PROSITE" id="PS51411"/>
    </source>
</evidence>
<evidence type="ECO:0000313" key="3">
    <source>
        <dbReference type="EMBL" id="KAL3809281.1"/>
    </source>
</evidence>
<feature type="compositionally biased region" description="Polar residues" evidence="1">
    <location>
        <begin position="203"/>
        <end position="225"/>
    </location>
</feature>
<feature type="region of interest" description="Disordered" evidence="1">
    <location>
        <begin position="553"/>
        <end position="573"/>
    </location>
</feature>
<dbReference type="PANTHER" id="PTHR43830">
    <property type="entry name" value="PROTEIN PSP1"/>
    <property type="match status" value="1"/>
</dbReference>
<comment type="caution">
    <text evidence="3">The sequence shown here is derived from an EMBL/GenBank/DDBJ whole genome shotgun (WGS) entry which is preliminary data.</text>
</comment>
<feature type="compositionally biased region" description="Basic and acidic residues" evidence="1">
    <location>
        <begin position="554"/>
        <end position="569"/>
    </location>
</feature>
<dbReference type="PROSITE" id="PS51411">
    <property type="entry name" value="PSP1_C"/>
    <property type="match status" value="1"/>
</dbReference>
<organism evidence="3 4">
    <name type="scientific">Cyclostephanos tholiformis</name>
    <dbReference type="NCBI Taxonomy" id="382380"/>
    <lineage>
        <taxon>Eukaryota</taxon>
        <taxon>Sar</taxon>
        <taxon>Stramenopiles</taxon>
        <taxon>Ochrophyta</taxon>
        <taxon>Bacillariophyta</taxon>
        <taxon>Coscinodiscophyceae</taxon>
        <taxon>Thalassiosirophycidae</taxon>
        <taxon>Stephanodiscales</taxon>
        <taxon>Stephanodiscaceae</taxon>
        <taxon>Cyclostephanos</taxon>
    </lineage>
</organism>
<feature type="compositionally biased region" description="Low complexity" evidence="1">
    <location>
        <begin position="105"/>
        <end position="127"/>
    </location>
</feature>
<dbReference type="InterPro" id="IPR007557">
    <property type="entry name" value="PSP1_C"/>
</dbReference>
<dbReference type="Proteomes" id="UP001530377">
    <property type="component" value="Unassembled WGS sequence"/>
</dbReference>
<gene>
    <name evidence="3" type="ORF">ACHAXA_001658</name>
</gene>
<evidence type="ECO:0000313" key="4">
    <source>
        <dbReference type="Proteomes" id="UP001530377"/>
    </source>
</evidence>
<sequence length="797" mass="88133">MMSNAPYGSGSSLLEELKGSDNQIQQLNVGFSSLTFPSTMSSGIIHKPDLTMPHSISNGRNFVAHKELSPHCPTQLSPVFGQYNKQQLPRHQSSGNDSLGSTPRNSFAESSFSHSSHSFSSNSNTHLSLDKRSSHFPTAKSQQDELTSLLPPPIQLDASDEIGRFDNSFHFLSENGNQPQSPFSPRNHGSIINEAGMTRERSFSSPGTYFQQQSYGTKSPLPSSAGQILYEDEPLSWNGGSGLPAPSNHIETNTSSPCHYDRFSSRPPRHGSITKDTQALLSPRIDMRHGLSDGNFNLPSGMPVASMSPIANNNHGRFQSPASVAGSSSFDSSIQGGRLKDLHPSESMDTLNVNTNFQQYQLSHSSPMQQRPGLGSPGKMQEDNYHIRHSSALPPTFQKHNSMGSPHFLINEWGEIVGHASPAITQNSLDFFAQAESRTIFTPTRPQRANSHSGQLDGHVEHFSVIPRHGASLNFNFNPIPFHSDNALPSVDASAGSIGDGRMQHFRNNTEPIPLALFEQNLGGNLQPRNSSSGKIHSYTQDLVRDINIQGSKVKREESEGSEKMEAVGEKNSSSSYAAKLMMPCHRPASDHTKGRILSQPSSAGTVLSKSGSRMIYSVKFKRSQKNFVLGQRITREVKIGCYVKVEADRGEDLGIVMSIIPVEKFIGSNHHSASGDFTVPSQAAVNIGDMKRIMRVATHDEISLLEVKRDEEEELLKICSTKVRQRGLQMSVVDAEYQFDRNKLTFFFQAEGRIDFRELVRDLFSMYKTRIWMEQIDKNGSTQNETDERLQQEVRC</sequence>
<dbReference type="NCBIfam" id="NF041131">
    <property type="entry name" value="RicT_YaaT_fam"/>
    <property type="match status" value="1"/>
</dbReference>